<sequence>MMIMTTDDKSISVDSARLFELLLKAARTSNKIEVIQWCQCFIENLDPARNFNTVGNNGETVLHVSARSKTIDEDTHRVTISNNSEKEQQSLLIYLLSKTNDKPKPIVNIDKRVIKVELHLHHAVMSNRMAKVNILLGYGTSITVNISSSSTDSYKFQSNKLKSIRDSISNKTSLRMNSKIDYINAKTTDGYDAFSLAETYNNQQILEELFQHIPYDDFQWNEEDKIIFDLIYRAILDEDFRIIDSYPIWLVVNETTGETPLHIAYKLGCPIVVLHLLHRQYSNNKIESNIIFLREKQNGFTSILSAAYAYQLKCFEHMLSIILKLIITNHSPNKFINDIFIDRYGRSLLHTCALSK</sequence>
<accession>A0A816R789</accession>
<dbReference type="Proteomes" id="UP000663887">
    <property type="component" value="Unassembled WGS sequence"/>
</dbReference>
<organism evidence="3 4">
    <name type="scientific">Rotaria magnacalcarata</name>
    <dbReference type="NCBI Taxonomy" id="392030"/>
    <lineage>
        <taxon>Eukaryota</taxon>
        <taxon>Metazoa</taxon>
        <taxon>Spiralia</taxon>
        <taxon>Gnathifera</taxon>
        <taxon>Rotifera</taxon>
        <taxon>Eurotatoria</taxon>
        <taxon>Bdelloidea</taxon>
        <taxon>Philodinida</taxon>
        <taxon>Philodinidae</taxon>
        <taxon>Rotaria</taxon>
    </lineage>
</organism>
<evidence type="ECO:0000256" key="1">
    <source>
        <dbReference type="ARBA" id="ARBA00022737"/>
    </source>
</evidence>
<dbReference type="AlphaFoldDB" id="A0A816R789"/>
<dbReference type="PANTHER" id="PTHR24198">
    <property type="entry name" value="ANKYRIN REPEAT AND PROTEIN KINASE DOMAIN-CONTAINING PROTEIN"/>
    <property type="match status" value="1"/>
</dbReference>
<gene>
    <name evidence="3" type="ORF">XDN619_LOCUS12430</name>
</gene>
<dbReference type="InterPro" id="IPR036770">
    <property type="entry name" value="Ankyrin_rpt-contain_sf"/>
</dbReference>
<evidence type="ECO:0000256" key="2">
    <source>
        <dbReference type="ARBA" id="ARBA00023043"/>
    </source>
</evidence>
<dbReference type="PANTHER" id="PTHR24198:SF165">
    <property type="entry name" value="ANKYRIN REPEAT-CONTAINING PROTEIN-RELATED"/>
    <property type="match status" value="1"/>
</dbReference>
<comment type="caution">
    <text evidence="3">The sequence shown here is derived from an EMBL/GenBank/DDBJ whole genome shotgun (WGS) entry which is preliminary data.</text>
</comment>
<dbReference type="EMBL" id="CAJNRG010004895">
    <property type="protein sequence ID" value="CAF2070452.1"/>
    <property type="molecule type" value="Genomic_DNA"/>
</dbReference>
<keyword evidence="1" id="KW-0677">Repeat</keyword>
<protein>
    <submittedName>
        <fullName evidence="3">Uncharacterized protein</fullName>
    </submittedName>
</protein>
<dbReference type="SMART" id="SM00248">
    <property type="entry name" value="ANK"/>
    <property type="match status" value="5"/>
</dbReference>
<reference evidence="3" key="1">
    <citation type="submission" date="2021-02" db="EMBL/GenBank/DDBJ databases">
        <authorList>
            <person name="Nowell W R."/>
        </authorList>
    </citation>
    <scope>NUCLEOTIDE SEQUENCE</scope>
</reference>
<dbReference type="Gene3D" id="1.25.40.20">
    <property type="entry name" value="Ankyrin repeat-containing domain"/>
    <property type="match status" value="2"/>
</dbReference>
<name>A0A816R789_9BILA</name>
<proteinExistence type="predicted"/>
<keyword evidence="2" id="KW-0040">ANK repeat</keyword>
<dbReference type="Pfam" id="PF00023">
    <property type="entry name" value="Ank"/>
    <property type="match status" value="1"/>
</dbReference>
<dbReference type="SUPFAM" id="SSF48403">
    <property type="entry name" value="Ankyrin repeat"/>
    <property type="match status" value="1"/>
</dbReference>
<evidence type="ECO:0000313" key="4">
    <source>
        <dbReference type="Proteomes" id="UP000663887"/>
    </source>
</evidence>
<evidence type="ECO:0000313" key="3">
    <source>
        <dbReference type="EMBL" id="CAF2070452.1"/>
    </source>
</evidence>
<dbReference type="InterPro" id="IPR002110">
    <property type="entry name" value="Ankyrin_rpt"/>
</dbReference>